<evidence type="ECO:0000313" key="9">
    <source>
        <dbReference type="Proteomes" id="UP001046870"/>
    </source>
</evidence>
<gene>
    <name evidence="8" type="ORF">MATL_G00093130</name>
</gene>
<evidence type="ECO:0000256" key="6">
    <source>
        <dbReference type="ARBA" id="ARBA00044798"/>
    </source>
</evidence>
<sequence length="121" mass="13150">MCVSMTQWCVGRLQGKLQDALGASKALGKDIAARDEALAKIAAEATLAETERAEAESLNSRLRQQLADYSVPKVTEYIAAKSANGVLENSVRAWERKVEICEMTLRNHAKALKKLQSSSSA</sequence>
<dbReference type="PANTHER" id="PTHR15654:SF2">
    <property type="entry name" value="COILED-COIL DOMAIN-CONTAINING PROTEIN 113"/>
    <property type="match status" value="1"/>
</dbReference>
<proteinExistence type="inferred from homology"/>
<dbReference type="GO" id="GO:0060271">
    <property type="term" value="P:cilium assembly"/>
    <property type="evidence" value="ECO:0007669"/>
    <property type="project" value="TreeGrafter"/>
</dbReference>
<keyword evidence="2" id="KW-0970">Cilium biogenesis/degradation</keyword>
<reference evidence="8" key="1">
    <citation type="submission" date="2021-01" db="EMBL/GenBank/DDBJ databases">
        <authorList>
            <person name="Zahm M."/>
            <person name="Roques C."/>
            <person name="Cabau C."/>
            <person name="Klopp C."/>
            <person name="Donnadieu C."/>
            <person name="Jouanno E."/>
            <person name="Lampietro C."/>
            <person name="Louis A."/>
            <person name="Herpin A."/>
            <person name="Echchiki A."/>
            <person name="Berthelot C."/>
            <person name="Parey E."/>
            <person name="Roest-Crollius H."/>
            <person name="Braasch I."/>
            <person name="Postlethwait J."/>
            <person name="Bobe J."/>
            <person name="Montfort J."/>
            <person name="Bouchez O."/>
            <person name="Begum T."/>
            <person name="Mejri S."/>
            <person name="Adams A."/>
            <person name="Chen W.-J."/>
            <person name="Guiguen Y."/>
        </authorList>
    </citation>
    <scope>NUCLEOTIDE SEQUENCE</scope>
    <source>
        <strain evidence="8">YG-15Mar2019-1</strain>
        <tissue evidence="8">Brain</tissue>
    </source>
</reference>
<evidence type="ECO:0000256" key="1">
    <source>
        <dbReference type="ARBA" id="ARBA00004138"/>
    </source>
</evidence>
<dbReference type="InterPro" id="IPR025254">
    <property type="entry name" value="CCDC113/CCDC96_CC"/>
</dbReference>
<dbReference type="Proteomes" id="UP001046870">
    <property type="component" value="Chromosome 7"/>
</dbReference>
<keyword evidence="9" id="KW-1185">Reference proteome</keyword>
<evidence type="ECO:0000256" key="5">
    <source>
        <dbReference type="ARBA" id="ARBA00044506"/>
    </source>
</evidence>
<evidence type="ECO:0000259" key="7">
    <source>
        <dbReference type="Pfam" id="PF13870"/>
    </source>
</evidence>
<evidence type="ECO:0000256" key="2">
    <source>
        <dbReference type="ARBA" id="ARBA00022794"/>
    </source>
</evidence>
<evidence type="ECO:0000256" key="4">
    <source>
        <dbReference type="ARBA" id="ARBA00023273"/>
    </source>
</evidence>
<feature type="domain" description="CCDC113/CCDC96 coiled-coil" evidence="7">
    <location>
        <begin position="16"/>
        <end position="106"/>
    </location>
</feature>
<dbReference type="GO" id="GO:0005930">
    <property type="term" value="C:axoneme"/>
    <property type="evidence" value="ECO:0007669"/>
    <property type="project" value="TreeGrafter"/>
</dbReference>
<dbReference type="EMBL" id="JAFDVH010000007">
    <property type="protein sequence ID" value="KAG7473206.1"/>
    <property type="molecule type" value="Genomic_DNA"/>
</dbReference>
<accession>A0A9D3Q4Y8</accession>
<organism evidence="8 9">
    <name type="scientific">Megalops atlanticus</name>
    <name type="common">Tarpon</name>
    <name type="synonym">Clupea gigantea</name>
    <dbReference type="NCBI Taxonomy" id="7932"/>
    <lineage>
        <taxon>Eukaryota</taxon>
        <taxon>Metazoa</taxon>
        <taxon>Chordata</taxon>
        <taxon>Craniata</taxon>
        <taxon>Vertebrata</taxon>
        <taxon>Euteleostomi</taxon>
        <taxon>Actinopterygii</taxon>
        <taxon>Neopterygii</taxon>
        <taxon>Teleostei</taxon>
        <taxon>Elopiformes</taxon>
        <taxon>Megalopidae</taxon>
        <taxon>Megalops</taxon>
    </lineage>
</organism>
<evidence type="ECO:0000256" key="3">
    <source>
        <dbReference type="ARBA" id="ARBA00023054"/>
    </source>
</evidence>
<comment type="similarity">
    <text evidence="5">Belongs to the CFAP263 family.</text>
</comment>
<comment type="caution">
    <text evidence="8">The sequence shown here is derived from an EMBL/GenBank/DDBJ whole genome shotgun (WGS) entry which is preliminary data.</text>
</comment>
<keyword evidence="3" id="KW-0175">Coiled coil</keyword>
<dbReference type="PANTHER" id="PTHR15654">
    <property type="entry name" value="COILED-COIL DOMAIN-CONTAINING PROTEIN 113-RELATED"/>
    <property type="match status" value="1"/>
</dbReference>
<keyword evidence="4" id="KW-0966">Cell projection</keyword>
<name>A0A9D3Q4Y8_MEGAT</name>
<dbReference type="GO" id="GO:0036064">
    <property type="term" value="C:ciliary basal body"/>
    <property type="evidence" value="ECO:0007669"/>
    <property type="project" value="TreeGrafter"/>
</dbReference>
<comment type="subcellular location">
    <subcellularLocation>
        <location evidence="1">Cell projection</location>
        <location evidence="1">Cilium</location>
    </subcellularLocation>
</comment>
<evidence type="ECO:0000313" key="8">
    <source>
        <dbReference type="EMBL" id="KAG7473206.1"/>
    </source>
</evidence>
<dbReference type="OrthoDB" id="10259713at2759"/>
<dbReference type="InterPro" id="IPR051885">
    <property type="entry name" value="CC_CF"/>
</dbReference>
<dbReference type="AlphaFoldDB" id="A0A9D3Q4Y8"/>
<dbReference type="Pfam" id="PF13870">
    <property type="entry name" value="CCDC113_CCDC96_CC"/>
    <property type="match status" value="1"/>
</dbReference>
<protein>
    <recommendedName>
        <fullName evidence="6">Cilia- and flagella-associated protein 263</fullName>
    </recommendedName>
</protein>